<feature type="transmembrane region" description="Helical" evidence="1">
    <location>
        <begin position="51"/>
        <end position="71"/>
    </location>
</feature>
<protein>
    <submittedName>
        <fullName evidence="3">Uncharacterized protein</fullName>
    </submittedName>
</protein>
<dbReference type="RefSeq" id="WP_092675052.1">
    <property type="nucleotide sequence ID" value="NZ_BMDN01000002.1"/>
</dbReference>
<evidence type="ECO:0000313" key="2">
    <source>
        <dbReference type="EMBL" id="MCP2367323.1"/>
    </source>
</evidence>
<organism evidence="3 4">
    <name type="scientific">Agromyces flavus</name>
    <dbReference type="NCBI Taxonomy" id="589382"/>
    <lineage>
        <taxon>Bacteria</taxon>
        <taxon>Bacillati</taxon>
        <taxon>Actinomycetota</taxon>
        <taxon>Actinomycetes</taxon>
        <taxon>Micrococcales</taxon>
        <taxon>Microbacteriaceae</taxon>
        <taxon>Agromyces</taxon>
    </lineage>
</organism>
<keyword evidence="1" id="KW-0472">Membrane</keyword>
<reference evidence="2" key="3">
    <citation type="submission" date="2022-06" db="EMBL/GenBank/DDBJ databases">
        <title>Genomic Encyclopedia of Type Strains, Phase III (KMG-III): the genomes of soil and plant-associated and newly described type strains.</title>
        <authorList>
            <person name="Whitman W."/>
        </authorList>
    </citation>
    <scope>NUCLEOTIDE SEQUENCE</scope>
    <source>
        <strain evidence="2">CPCC 202695</strain>
    </source>
</reference>
<evidence type="ECO:0000313" key="4">
    <source>
        <dbReference type="Proteomes" id="UP000199482"/>
    </source>
</evidence>
<gene>
    <name evidence="2" type="ORF">BCL57_001477</name>
    <name evidence="3" type="ORF">SAMN04489721_3401</name>
</gene>
<proteinExistence type="predicted"/>
<dbReference type="Proteomes" id="UP000199482">
    <property type="component" value="Chromosome I"/>
</dbReference>
<evidence type="ECO:0000256" key="1">
    <source>
        <dbReference type="SAM" id="Phobius"/>
    </source>
</evidence>
<dbReference type="EMBL" id="LT629755">
    <property type="protein sequence ID" value="SDT38406.1"/>
    <property type="molecule type" value="Genomic_DNA"/>
</dbReference>
<sequence>MTAVARGPAASPGTPADPPAVRGVLRVLGIASLVLGLATAAASFVTPTRPAAATGWLAAVAVIAVVVGALVQDGARRSGHRTSGPATAGLMLGVAALGILAVSFIPAALQLGMAG</sequence>
<dbReference type="AlphaFoldDB" id="A0A1H1ZYT4"/>
<keyword evidence="5" id="KW-1185">Reference proteome</keyword>
<name>A0A1H1ZYT4_9MICO</name>
<feature type="transmembrane region" description="Helical" evidence="1">
    <location>
        <begin position="24"/>
        <end position="45"/>
    </location>
</feature>
<feature type="transmembrane region" description="Helical" evidence="1">
    <location>
        <begin position="83"/>
        <end position="109"/>
    </location>
</feature>
<reference evidence="3" key="2">
    <citation type="submission" date="2016-10" db="EMBL/GenBank/DDBJ databases">
        <authorList>
            <person name="de Groot N.N."/>
        </authorList>
    </citation>
    <scope>NUCLEOTIDE SEQUENCE [LARGE SCALE GENOMIC DNA]</scope>
    <source>
        <strain evidence="3">CPCC 202695</strain>
    </source>
</reference>
<keyword evidence="1" id="KW-1133">Transmembrane helix</keyword>
<dbReference type="EMBL" id="SODL02000002">
    <property type="protein sequence ID" value="MCP2367323.1"/>
    <property type="molecule type" value="Genomic_DNA"/>
</dbReference>
<accession>A0A1H1ZYT4</accession>
<reference evidence="4" key="1">
    <citation type="submission" date="2016-10" db="EMBL/GenBank/DDBJ databases">
        <authorList>
            <person name="Varghese N."/>
            <person name="Submissions S."/>
        </authorList>
    </citation>
    <scope>NUCLEOTIDE SEQUENCE [LARGE SCALE GENOMIC DNA]</scope>
    <source>
        <strain evidence="4">CPCC 202695</strain>
    </source>
</reference>
<evidence type="ECO:0000313" key="5">
    <source>
        <dbReference type="Proteomes" id="UP000893823"/>
    </source>
</evidence>
<evidence type="ECO:0000313" key="3">
    <source>
        <dbReference type="EMBL" id="SDT38406.1"/>
    </source>
</evidence>
<dbReference type="Proteomes" id="UP000893823">
    <property type="component" value="Unassembled WGS sequence"/>
</dbReference>
<keyword evidence="1" id="KW-0812">Transmembrane</keyword>